<organism evidence="2 3">
    <name type="scientific">Gossypium arboreum</name>
    <name type="common">Tree cotton</name>
    <name type="synonym">Gossypium nanking</name>
    <dbReference type="NCBI Taxonomy" id="29729"/>
    <lineage>
        <taxon>Eukaryota</taxon>
        <taxon>Viridiplantae</taxon>
        <taxon>Streptophyta</taxon>
        <taxon>Embryophyta</taxon>
        <taxon>Tracheophyta</taxon>
        <taxon>Spermatophyta</taxon>
        <taxon>Magnoliopsida</taxon>
        <taxon>eudicotyledons</taxon>
        <taxon>Gunneridae</taxon>
        <taxon>Pentapetalae</taxon>
        <taxon>rosids</taxon>
        <taxon>malvids</taxon>
        <taxon>Malvales</taxon>
        <taxon>Malvaceae</taxon>
        <taxon>Malvoideae</taxon>
        <taxon>Gossypium</taxon>
    </lineage>
</organism>
<dbReference type="CDD" id="cd06222">
    <property type="entry name" value="RNase_H_like"/>
    <property type="match status" value="1"/>
</dbReference>
<dbReference type="EMBL" id="JARKNE010000012">
    <property type="protein sequence ID" value="KAK5775896.1"/>
    <property type="molecule type" value="Genomic_DNA"/>
</dbReference>
<keyword evidence="3" id="KW-1185">Reference proteome</keyword>
<dbReference type="InterPro" id="IPR012337">
    <property type="entry name" value="RNaseH-like_sf"/>
</dbReference>
<sequence>MGSGYSSLIGIWEAVQYLTRNCGVFWMGLACLVERGYDNVIIQFDSLEVVKGIQEGFVEGLNPALVRRIHQLLLRFGRWSSCHIHREDNQDADRLVMFEAFLFGGRS</sequence>
<evidence type="ECO:0000259" key="1">
    <source>
        <dbReference type="Pfam" id="PF13456"/>
    </source>
</evidence>
<evidence type="ECO:0000313" key="2">
    <source>
        <dbReference type="EMBL" id="KAK5775896.1"/>
    </source>
</evidence>
<proteinExistence type="predicted"/>
<dbReference type="SUPFAM" id="SSF53098">
    <property type="entry name" value="Ribonuclease H-like"/>
    <property type="match status" value="1"/>
</dbReference>
<feature type="domain" description="RNase H type-1" evidence="1">
    <location>
        <begin position="26"/>
        <end position="96"/>
    </location>
</feature>
<dbReference type="InterPro" id="IPR036397">
    <property type="entry name" value="RNaseH_sf"/>
</dbReference>
<accession>A0ABR0MPI1</accession>
<reference evidence="2 3" key="1">
    <citation type="submission" date="2023-03" db="EMBL/GenBank/DDBJ databases">
        <title>WGS of Gossypium arboreum.</title>
        <authorList>
            <person name="Yu D."/>
        </authorList>
    </citation>
    <scope>NUCLEOTIDE SEQUENCE [LARGE SCALE GENOMIC DNA]</scope>
    <source>
        <tissue evidence="2">Leaf</tissue>
    </source>
</reference>
<gene>
    <name evidence="2" type="ORF">PVK06_043851</name>
</gene>
<dbReference type="InterPro" id="IPR044730">
    <property type="entry name" value="RNase_H-like_dom_plant"/>
</dbReference>
<dbReference type="Proteomes" id="UP001358586">
    <property type="component" value="Chromosome 12"/>
</dbReference>
<dbReference type="Gene3D" id="3.30.420.10">
    <property type="entry name" value="Ribonuclease H-like superfamily/Ribonuclease H"/>
    <property type="match status" value="1"/>
</dbReference>
<comment type="caution">
    <text evidence="2">The sequence shown here is derived from an EMBL/GenBank/DDBJ whole genome shotgun (WGS) entry which is preliminary data.</text>
</comment>
<evidence type="ECO:0000313" key="3">
    <source>
        <dbReference type="Proteomes" id="UP001358586"/>
    </source>
</evidence>
<dbReference type="InterPro" id="IPR002156">
    <property type="entry name" value="RNaseH_domain"/>
</dbReference>
<dbReference type="Pfam" id="PF13456">
    <property type="entry name" value="RVT_3"/>
    <property type="match status" value="1"/>
</dbReference>
<name>A0ABR0MPI1_GOSAR</name>
<protein>
    <recommendedName>
        <fullName evidence="1">RNase H type-1 domain-containing protein</fullName>
    </recommendedName>
</protein>